<dbReference type="OrthoDB" id="416786at2759"/>
<keyword evidence="2" id="KW-0597">Phosphoprotein</keyword>
<dbReference type="SUPFAM" id="SSF52777">
    <property type="entry name" value="CoA-dependent acyltransferases"/>
    <property type="match status" value="4"/>
</dbReference>
<dbReference type="GO" id="GO:0044550">
    <property type="term" value="P:secondary metabolite biosynthetic process"/>
    <property type="evidence" value="ECO:0007669"/>
    <property type="project" value="TreeGrafter"/>
</dbReference>
<dbReference type="SUPFAM" id="SSF47336">
    <property type="entry name" value="ACP-like"/>
    <property type="match status" value="3"/>
</dbReference>
<dbReference type="GO" id="GO:0031177">
    <property type="term" value="F:phosphopantetheine binding"/>
    <property type="evidence" value="ECO:0007669"/>
    <property type="project" value="InterPro"/>
</dbReference>
<dbReference type="Gene3D" id="1.10.1200.10">
    <property type="entry name" value="ACP-like"/>
    <property type="match status" value="3"/>
</dbReference>
<dbReference type="PROSITE" id="PS00455">
    <property type="entry name" value="AMP_BINDING"/>
    <property type="match status" value="1"/>
</dbReference>
<evidence type="ECO:0000259" key="6">
    <source>
        <dbReference type="PROSITE" id="PS50075"/>
    </source>
</evidence>
<dbReference type="PROSITE" id="PS00012">
    <property type="entry name" value="PHOSPHOPANTETHEINE"/>
    <property type="match status" value="2"/>
</dbReference>
<dbReference type="CDD" id="cd19545">
    <property type="entry name" value="FUM14_C_NRPS-like"/>
    <property type="match status" value="1"/>
</dbReference>
<dbReference type="FunFam" id="3.30.559.30:FF:000003">
    <property type="entry name" value="Nonribosomal peptide synthase SidD"/>
    <property type="match status" value="1"/>
</dbReference>
<dbReference type="Pfam" id="PF00550">
    <property type="entry name" value="PP-binding"/>
    <property type="match status" value="3"/>
</dbReference>
<name>A0A6G1K069_9PLEO</name>
<dbReference type="InterPro" id="IPR009081">
    <property type="entry name" value="PP-bd_ACP"/>
</dbReference>
<dbReference type="CDD" id="cd19542">
    <property type="entry name" value="CT_NRPS-like"/>
    <property type="match status" value="1"/>
</dbReference>
<protein>
    <submittedName>
        <fullName evidence="7">Nonribosomal peptide synthetase 6</fullName>
    </submittedName>
</protein>
<dbReference type="GO" id="GO:0016874">
    <property type="term" value="F:ligase activity"/>
    <property type="evidence" value="ECO:0007669"/>
    <property type="project" value="UniProtKB-KW"/>
</dbReference>
<evidence type="ECO:0000313" key="8">
    <source>
        <dbReference type="Proteomes" id="UP000799428"/>
    </source>
</evidence>
<evidence type="ECO:0000256" key="4">
    <source>
        <dbReference type="ARBA" id="ARBA00029454"/>
    </source>
</evidence>
<dbReference type="FunFam" id="1.10.1200.10:FF:000005">
    <property type="entry name" value="Nonribosomal peptide synthetase 1"/>
    <property type="match status" value="1"/>
</dbReference>
<dbReference type="InterPro" id="IPR001242">
    <property type="entry name" value="Condensation_dom"/>
</dbReference>
<dbReference type="GO" id="GO:0043041">
    <property type="term" value="P:amino acid activation for nonribosomal peptide biosynthetic process"/>
    <property type="evidence" value="ECO:0007669"/>
    <property type="project" value="TreeGrafter"/>
</dbReference>
<sequence>MSTHQATSQLHCFSDIVSTILKNPSVSISSLTSISSSELEQIWAWNTPMPPNIETCMHEIISEQAALQPDKIAIEAWDGSLTYSQVERFSDDLASNLLLLEHAPQPIIPVLFEKSRWTIVAVLAVMKAGACFALLDPAQPEGRLRVIVQQINANLVVTSNTQATLAARIAPSATIIPISETKFEKLYSPVVEQQPKTSLPTVSPSAPLYIQFTSGSTGLPKGCIISHSQYTSGALPRAYDVGYRTHSRVLDFASYAFDVCIDSMLCTLAHGGTLCTPSEERRMNDLSGAMRDMRVTLAGMTPSVARTLDLDILASLDSIALGGEGVSASDAATWGKETKVVNAYGPSECTVGATINDNVGAKPYITMGKGKGCAIWLVDPTNHNKLVPVGAVGELLIEGPIVGIGYLNNPAKTKEVFIEDPEFLLAGSEKQPGRRGRMYKSGDLVRYDPDGQGEVIFVGRQDQQVKLRGQRIELAEIEYNMQKHLPSDTQLATEVIKPSGSGEPTLVAFLVEQKKSGMRHLDGDIFASFSNKFQKALQEMTQHLFQDLPGYMVPTAYIPLWKMPLLVSCKTDRKRLREIGTSVTRQDLRRFNSVASEKREPTTEMELKLRSVWAKVLGGEDDFGANDNFFSMGGDSLRAMKLVAAARDADIDLSVPAIMLNPTLSAMAAKATPLSAEANLDVPPFSLIGQDWKPEDAQAETAALCGFESSQVEDVYPCTPLQEGLMALSAKFLDAYVAQRAVELPLEAAQNLKKAFDKAANDAPILRTRIVNVPGRGLFQVVLKDGQLVRSGSSLAEYLQTDREESMDLGKALFRYAVVTRPEDTTAHVVITMHHAIYDGWSMPLIIDRVNRAYSGGLDTVRPSTFKHFIKHLRGLDTSVSETYWRERLQGASPYQFPPLPEPGYITQADSLLEHYVSVPISSHSKLTLATIIRGAWALVSSLYTGSPDVIFGETLTGRSAAVFGIEQIEGPMITTIPVRVRLSLDRPISEYLQTLHSQTVQQIPHEHLGLQNIRRLSRDARQSCDLRTGLVLHPKEDESWDESEATPANLFMPTDDAEAAREALKFNTYALMLVCTLDENGFLVMASFDSKTISSPAMERVLNVLDRIVSAFLGNPESKLGDVAVLDSEEREDANNIRPKDAMVDSFTESIPETRGDKSGDTQEPSETEVKLQKLLSRIIGIPETEISPSDSFFELGGDSISAMRLVSEGRAQGLNITVAQIFQSRSLSALAASLGSEKETKLFNLLSHILGISKDEINPSDSFFELGGDSISAMRLVSEARAQGLKITVAQIFQSRSLSSLASVAEEQEQEKATQTQIDTTAPYSALGQEKYMYGPDRVQSFLENPEWNVVDVYPTRPLQQLAVEGTVDLPRYSLRYELIQFTSPIDSTKLRNSCQELVARNEVLRTVFIVDGGRCLGVVLASLEVPFGEVSVPEGADLKTFATEASNEDIQAPKPHGSSFVGFTLFTSSTGESTLAFRISHAQYDEMCLPLLFEQLSAIYAGTPVPESEPFSRHVNHVVLNNIPQSIPYWRQLLSGSKMSVFTPSIPLTHRKATSTYKEFDISSRPKDITIGSLPTAAWAVTLARRLDTRDVVFGEVVSGRNIGVANADRVFGPTWQYAPFRVPFASNPSWTYLDLLQFVQKQHVESAAYEGMGLSEIVNNCTDWDPKEVTWFDTVVHQAPQWVETMDFGGLEAKFDTLYPHAEPLREWKCQAFVKDGGKSLGIEIVTFEEWGAIAEEVISEVGDVLALLMNGKAEKQVFEEATPDKILVEGTDATPQSVNEDDKRQAAVDEFMGVM</sequence>
<dbReference type="Gene3D" id="3.30.559.10">
    <property type="entry name" value="Chloramphenicol acetyltransferase-like domain"/>
    <property type="match status" value="2"/>
</dbReference>
<dbReference type="InterPro" id="IPR042099">
    <property type="entry name" value="ANL_N_sf"/>
</dbReference>
<dbReference type="InterPro" id="IPR006162">
    <property type="entry name" value="Ppantetheine_attach_site"/>
</dbReference>
<feature type="region of interest" description="Disordered" evidence="5">
    <location>
        <begin position="1147"/>
        <end position="1168"/>
    </location>
</feature>
<dbReference type="InterPro" id="IPR023213">
    <property type="entry name" value="CAT-like_dom_sf"/>
</dbReference>
<dbReference type="GO" id="GO:0005737">
    <property type="term" value="C:cytoplasm"/>
    <property type="evidence" value="ECO:0007669"/>
    <property type="project" value="TreeGrafter"/>
</dbReference>
<dbReference type="PANTHER" id="PTHR45527:SF3">
    <property type="entry name" value="SIDEROPHORE SYNTHETASE (EUROFUNG)"/>
    <property type="match status" value="1"/>
</dbReference>
<feature type="compositionally biased region" description="Basic and acidic residues" evidence="5">
    <location>
        <begin position="1153"/>
        <end position="1162"/>
    </location>
</feature>
<feature type="domain" description="Carrier" evidence="6">
    <location>
        <begin position="1167"/>
        <end position="1240"/>
    </location>
</feature>
<proteinExistence type="inferred from homology"/>
<keyword evidence="3" id="KW-0436">Ligase</keyword>
<reference evidence="7" key="1">
    <citation type="journal article" date="2020" name="Stud. Mycol.">
        <title>101 Dothideomycetes genomes: a test case for predicting lifestyles and emergence of pathogens.</title>
        <authorList>
            <person name="Haridas S."/>
            <person name="Albert R."/>
            <person name="Binder M."/>
            <person name="Bloem J."/>
            <person name="Labutti K."/>
            <person name="Salamov A."/>
            <person name="Andreopoulos B."/>
            <person name="Baker S."/>
            <person name="Barry K."/>
            <person name="Bills G."/>
            <person name="Bluhm B."/>
            <person name="Cannon C."/>
            <person name="Castanera R."/>
            <person name="Culley D."/>
            <person name="Daum C."/>
            <person name="Ezra D."/>
            <person name="Gonzalez J."/>
            <person name="Henrissat B."/>
            <person name="Kuo A."/>
            <person name="Liang C."/>
            <person name="Lipzen A."/>
            <person name="Lutzoni F."/>
            <person name="Magnuson J."/>
            <person name="Mondo S."/>
            <person name="Nolan M."/>
            <person name="Ohm R."/>
            <person name="Pangilinan J."/>
            <person name="Park H.-J."/>
            <person name="Ramirez L."/>
            <person name="Alfaro M."/>
            <person name="Sun H."/>
            <person name="Tritt A."/>
            <person name="Yoshinaga Y."/>
            <person name="Zwiers L.-H."/>
            <person name="Turgeon B."/>
            <person name="Goodwin S."/>
            <person name="Spatafora J."/>
            <person name="Crous P."/>
            <person name="Grigoriev I."/>
        </authorList>
    </citation>
    <scope>NUCLEOTIDE SEQUENCE</scope>
    <source>
        <strain evidence="7">CBS 279.74</strain>
    </source>
</reference>
<comment type="similarity">
    <text evidence="4">Belongs to the NRP synthetase family.</text>
</comment>
<dbReference type="InterPro" id="IPR036736">
    <property type="entry name" value="ACP-like_sf"/>
</dbReference>
<dbReference type="CDD" id="cd05918">
    <property type="entry name" value="A_NRPS_SidN3_like"/>
    <property type="match status" value="1"/>
</dbReference>
<dbReference type="PANTHER" id="PTHR45527">
    <property type="entry name" value="NONRIBOSOMAL PEPTIDE SYNTHETASE"/>
    <property type="match status" value="1"/>
</dbReference>
<keyword evidence="1" id="KW-0596">Phosphopantetheine</keyword>
<dbReference type="Gene3D" id="3.30.559.30">
    <property type="entry name" value="Nonribosomal peptide synthetase, condensation domain"/>
    <property type="match status" value="2"/>
</dbReference>
<keyword evidence="8" id="KW-1185">Reference proteome</keyword>
<dbReference type="InterPro" id="IPR020845">
    <property type="entry name" value="AMP-binding_CS"/>
</dbReference>
<evidence type="ECO:0000313" key="7">
    <source>
        <dbReference type="EMBL" id="KAF2706198.1"/>
    </source>
</evidence>
<dbReference type="InterPro" id="IPR000873">
    <property type="entry name" value="AMP-dep_synth/lig_dom"/>
</dbReference>
<evidence type="ECO:0000256" key="2">
    <source>
        <dbReference type="ARBA" id="ARBA00022553"/>
    </source>
</evidence>
<dbReference type="PROSITE" id="PS50075">
    <property type="entry name" value="CARRIER"/>
    <property type="match status" value="3"/>
</dbReference>
<dbReference type="InterPro" id="IPR045851">
    <property type="entry name" value="AMP-bd_C_sf"/>
</dbReference>
<organism evidence="7 8">
    <name type="scientific">Pleomassaria siparia CBS 279.74</name>
    <dbReference type="NCBI Taxonomy" id="1314801"/>
    <lineage>
        <taxon>Eukaryota</taxon>
        <taxon>Fungi</taxon>
        <taxon>Dikarya</taxon>
        <taxon>Ascomycota</taxon>
        <taxon>Pezizomycotina</taxon>
        <taxon>Dothideomycetes</taxon>
        <taxon>Pleosporomycetidae</taxon>
        <taxon>Pleosporales</taxon>
        <taxon>Pleomassariaceae</taxon>
        <taxon>Pleomassaria</taxon>
    </lineage>
</organism>
<dbReference type="Pfam" id="PF00501">
    <property type="entry name" value="AMP-binding"/>
    <property type="match status" value="1"/>
</dbReference>
<evidence type="ECO:0000256" key="1">
    <source>
        <dbReference type="ARBA" id="ARBA00022450"/>
    </source>
</evidence>
<feature type="domain" description="Carrier" evidence="6">
    <location>
        <begin position="1235"/>
        <end position="1311"/>
    </location>
</feature>
<feature type="domain" description="Carrier" evidence="6">
    <location>
        <begin position="600"/>
        <end position="675"/>
    </location>
</feature>
<dbReference type="FunFam" id="3.40.50.12780:FF:000014">
    <property type="entry name" value="Nonribosomal peptide synthetase 1"/>
    <property type="match status" value="1"/>
</dbReference>
<dbReference type="Pfam" id="PF00668">
    <property type="entry name" value="Condensation"/>
    <property type="match status" value="2"/>
</dbReference>
<dbReference type="SUPFAM" id="SSF56801">
    <property type="entry name" value="Acetyl-CoA synthetase-like"/>
    <property type="match status" value="1"/>
</dbReference>
<dbReference type="Gene3D" id="3.40.50.12780">
    <property type="entry name" value="N-terminal domain of ligase-like"/>
    <property type="match status" value="1"/>
</dbReference>
<dbReference type="EMBL" id="MU005776">
    <property type="protein sequence ID" value="KAF2706198.1"/>
    <property type="molecule type" value="Genomic_DNA"/>
</dbReference>
<evidence type="ECO:0000256" key="3">
    <source>
        <dbReference type="ARBA" id="ARBA00022598"/>
    </source>
</evidence>
<dbReference type="SMART" id="SM00823">
    <property type="entry name" value="PKS_PP"/>
    <property type="match status" value="3"/>
</dbReference>
<dbReference type="Proteomes" id="UP000799428">
    <property type="component" value="Unassembled WGS sequence"/>
</dbReference>
<dbReference type="Gene3D" id="3.30.300.30">
    <property type="match status" value="1"/>
</dbReference>
<dbReference type="FunFam" id="3.30.300.30:FF:000015">
    <property type="entry name" value="Nonribosomal peptide synthase SidD"/>
    <property type="match status" value="1"/>
</dbReference>
<evidence type="ECO:0000256" key="5">
    <source>
        <dbReference type="SAM" id="MobiDB-lite"/>
    </source>
</evidence>
<dbReference type="SMART" id="SM01294">
    <property type="entry name" value="PKS_PP_betabranch"/>
    <property type="match status" value="1"/>
</dbReference>
<gene>
    <name evidence="7" type="ORF">K504DRAFT_438254</name>
</gene>
<dbReference type="InterPro" id="IPR020806">
    <property type="entry name" value="PKS_PP-bd"/>
</dbReference>
<accession>A0A6G1K069</accession>